<keyword evidence="1" id="KW-0472">Membrane</keyword>
<proteinExistence type="predicted"/>
<feature type="transmembrane region" description="Helical" evidence="1">
    <location>
        <begin position="69"/>
        <end position="87"/>
    </location>
</feature>
<dbReference type="Gene3D" id="3.55.50.30">
    <property type="match status" value="1"/>
</dbReference>
<dbReference type="Gene3D" id="2.60.120.1440">
    <property type="match status" value="1"/>
</dbReference>
<dbReference type="FunFam" id="2.60.120.1440:FF:000001">
    <property type="entry name" value="Putative anti-sigma factor"/>
    <property type="match status" value="1"/>
</dbReference>
<dbReference type="Pfam" id="PF04773">
    <property type="entry name" value="FecR"/>
    <property type="match status" value="1"/>
</dbReference>
<dbReference type="KEGG" id="bfc:BacF7301_05165"/>
<dbReference type="RefSeq" id="WP_167960851.1">
    <property type="nucleotide sequence ID" value="NZ_CP050831.1"/>
</dbReference>
<dbReference type="InterPro" id="IPR006860">
    <property type="entry name" value="FecR"/>
</dbReference>
<keyword evidence="1" id="KW-0812">Transmembrane</keyword>
<evidence type="ECO:0000259" key="2">
    <source>
        <dbReference type="Pfam" id="PF04773"/>
    </source>
</evidence>
<protein>
    <submittedName>
        <fullName evidence="4">DUF4974 domain-containing protein</fullName>
    </submittedName>
</protein>
<dbReference type="Pfam" id="PF16344">
    <property type="entry name" value="FecR_C"/>
    <property type="match status" value="1"/>
</dbReference>
<dbReference type="Proteomes" id="UP000501780">
    <property type="component" value="Chromosome"/>
</dbReference>
<dbReference type="InterPro" id="IPR012373">
    <property type="entry name" value="Ferrdict_sens_TM"/>
</dbReference>
<evidence type="ECO:0000256" key="1">
    <source>
        <dbReference type="SAM" id="Phobius"/>
    </source>
</evidence>
<dbReference type="GO" id="GO:0016989">
    <property type="term" value="F:sigma factor antagonist activity"/>
    <property type="evidence" value="ECO:0007669"/>
    <property type="project" value="TreeGrafter"/>
</dbReference>
<reference evidence="4 5" key="1">
    <citation type="submission" date="2020-03" db="EMBL/GenBank/DDBJ databases">
        <title>Genomic analysis of Bacteroides faecium CBA7301.</title>
        <authorList>
            <person name="Kim J."/>
            <person name="Roh S.W."/>
        </authorList>
    </citation>
    <scope>NUCLEOTIDE SEQUENCE [LARGE SCALE GENOMIC DNA]</scope>
    <source>
        <strain evidence="4 5">CBA7301</strain>
    </source>
</reference>
<keyword evidence="1" id="KW-1133">Transmembrane helix</keyword>
<accession>A0A6H0KK31</accession>
<evidence type="ECO:0000313" key="4">
    <source>
        <dbReference type="EMBL" id="QIU93579.1"/>
    </source>
</evidence>
<feature type="domain" description="Protein FecR C-terminal" evidence="3">
    <location>
        <begin position="298"/>
        <end position="368"/>
    </location>
</feature>
<dbReference type="PANTHER" id="PTHR30273:SF2">
    <property type="entry name" value="PROTEIN FECR"/>
    <property type="match status" value="1"/>
</dbReference>
<gene>
    <name evidence="4" type="ORF">BacF7301_05165</name>
</gene>
<dbReference type="InterPro" id="IPR032508">
    <property type="entry name" value="FecR_C"/>
</dbReference>
<evidence type="ECO:0000313" key="5">
    <source>
        <dbReference type="Proteomes" id="UP000501780"/>
    </source>
</evidence>
<sequence length="373" mass="42864">MSEQDNKQDSNCCEDYQDVSTPQEERLQYECEQAFLRLQFEEPSGAEEWKKFSSRVQQEKKKSRKLRSFILFSVSAAALLIAVFLLWSNVATTLHEKQVAVLVKTEPVKQASVIEEDISSEEKTETPLPNISKARIEKEGVVLSATEADYTRASVEKVCRNIVSIPRGQVYKIVLSDGTEVWMNASSRLSFPTRFSGSRRTVTLEGEAYFKVARDEQHPFVIITDKMTTEVLGTEFNVKAYKDSEAHVTLVQGSVKVHLPGIDREVLLVPGDDITCTDDDFQVHQVNVSYYTYWMEGYFYYDNVHLSDILKDLGRWYNVTIEMEQDSLLEEQRLHFVADRSETIDSVIENLNLYQYLSVTKDGENKITVRKRE</sequence>
<organism evidence="4 5">
    <name type="scientific">Bacteroides faecium</name>
    <dbReference type="NCBI Taxonomy" id="2715212"/>
    <lineage>
        <taxon>Bacteria</taxon>
        <taxon>Pseudomonadati</taxon>
        <taxon>Bacteroidota</taxon>
        <taxon>Bacteroidia</taxon>
        <taxon>Bacteroidales</taxon>
        <taxon>Bacteroidaceae</taxon>
        <taxon>Bacteroides</taxon>
    </lineage>
</organism>
<feature type="domain" description="FecR protein" evidence="2">
    <location>
        <begin position="165"/>
        <end position="256"/>
    </location>
</feature>
<dbReference type="AlphaFoldDB" id="A0A6H0KK31"/>
<keyword evidence="5" id="KW-1185">Reference proteome</keyword>
<name>A0A6H0KK31_9BACE</name>
<evidence type="ECO:0000259" key="3">
    <source>
        <dbReference type="Pfam" id="PF16344"/>
    </source>
</evidence>
<dbReference type="PANTHER" id="PTHR30273">
    <property type="entry name" value="PERIPLASMIC SIGNAL SENSOR AND SIGMA FACTOR ACTIVATOR FECR-RELATED"/>
    <property type="match status" value="1"/>
</dbReference>
<dbReference type="EMBL" id="CP050831">
    <property type="protein sequence ID" value="QIU93579.1"/>
    <property type="molecule type" value="Genomic_DNA"/>
</dbReference>